<dbReference type="GO" id="GO:0005524">
    <property type="term" value="F:ATP binding"/>
    <property type="evidence" value="ECO:0007669"/>
    <property type="project" value="UniProtKB-UniRule"/>
</dbReference>
<comment type="cofactor">
    <cofactor evidence="1">
        <name>Mn(2+)</name>
        <dbReference type="ChEBI" id="CHEBI:29035"/>
    </cofactor>
</comment>
<dbReference type="InterPro" id="IPR001245">
    <property type="entry name" value="Ser-Thr/Tyr_kinase_cat_dom"/>
</dbReference>
<organism evidence="23 24">
    <name type="scientific">Bemisia tabaci</name>
    <name type="common">Sweetpotato whitefly</name>
    <name type="synonym">Aleurodes tabaci</name>
    <dbReference type="NCBI Taxonomy" id="7038"/>
    <lineage>
        <taxon>Eukaryota</taxon>
        <taxon>Metazoa</taxon>
        <taxon>Ecdysozoa</taxon>
        <taxon>Arthropoda</taxon>
        <taxon>Hexapoda</taxon>
        <taxon>Insecta</taxon>
        <taxon>Pterygota</taxon>
        <taxon>Neoptera</taxon>
        <taxon>Paraneoptera</taxon>
        <taxon>Hemiptera</taxon>
        <taxon>Sternorrhyncha</taxon>
        <taxon>Aleyrodoidea</taxon>
        <taxon>Aleyrodidae</taxon>
        <taxon>Aleyrodinae</taxon>
        <taxon>Bemisia</taxon>
    </lineage>
</organism>
<dbReference type="InterPro" id="IPR000719">
    <property type="entry name" value="Prot_kinase_dom"/>
</dbReference>
<accession>A0A9P0F309</accession>
<dbReference type="InterPro" id="IPR000333">
    <property type="entry name" value="TGFB_receptor"/>
</dbReference>
<feature type="signal peptide" evidence="20">
    <location>
        <begin position="1"/>
        <end position="20"/>
    </location>
</feature>
<dbReference type="Gene3D" id="2.10.60.10">
    <property type="entry name" value="CD59"/>
    <property type="match status" value="1"/>
</dbReference>
<dbReference type="FunFam" id="1.10.510.10:FF:000304">
    <property type="entry name" value="Receptor protein serine/threonine kinase"/>
    <property type="match status" value="1"/>
</dbReference>
<protein>
    <recommendedName>
        <fullName evidence="5">receptor protein serine/threonine kinase</fullName>
        <ecNumber evidence="5">2.7.11.30</ecNumber>
    </recommendedName>
</protein>
<evidence type="ECO:0000256" key="9">
    <source>
        <dbReference type="ARBA" id="ARBA00022723"/>
    </source>
</evidence>
<evidence type="ECO:0000256" key="20">
    <source>
        <dbReference type="SAM" id="SignalP"/>
    </source>
</evidence>
<sequence>MKFILSILFFVFLLFTEHCCDEPIPVTCYCEDHDCPHYVPGTEMNGTCILPLGAQCFSSIEETSDEEPIRRFGCLPPDESSDMQCKGNLSPHAVRKSIECCNFTDLCNQNLHPKLADKPPPVSEMSWEDKIFYTILCVSITFCVIFFIMVALIFNSRFKKQEEARQLNYLCHPILTPTTTLTDLIDKSSGSGSGLPIFVQRTIAKQIEPIKMVGKGRHGEVWLGSWRDDKVAVKIFSTTEEKSWFRETEIYQTVLMRHDNILGFVAADIKGTGSWTQMLLITEYHEFGSLYDYLQTNELDVSSLMSLICSAAAGVAHLHTEIFSTQGKPAIAHRDIKSKNILVKRNVECVIADFGLAVRYNSDSNEIDIARDNARVGTRRYMAPEVLDGTLDKLLNQTSDVRAFEALKMADIYSLSLVFWEMCRRCNGGKDLKVEEYALPYHDKVPSDPSFEDMHEVIVKGGVRPAVPDRWKESFVLNIISEIMKESWHPNPGVRPTALRIKKSLNSLRNSDKLNLSPS</sequence>
<evidence type="ECO:0000256" key="4">
    <source>
        <dbReference type="ARBA" id="ARBA00009605"/>
    </source>
</evidence>
<evidence type="ECO:0000256" key="2">
    <source>
        <dbReference type="ARBA" id="ARBA00001946"/>
    </source>
</evidence>
<keyword evidence="6" id="KW-0723">Serine/threonine-protein kinase</keyword>
<keyword evidence="13 18" id="KW-0067">ATP-binding</keyword>
<dbReference type="InterPro" id="IPR011009">
    <property type="entry name" value="Kinase-like_dom_sf"/>
</dbReference>
<evidence type="ECO:0000259" key="21">
    <source>
        <dbReference type="PROSITE" id="PS50011"/>
    </source>
</evidence>
<evidence type="ECO:0000256" key="14">
    <source>
        <dbReference type="ARBA" id="ARBA00022842"/>
    </source>
</evidence>
<dbReference type="InterPro" id="IPR000472">
    <property type="entry name" value="Activin_recp"/>
</dbReference>
<keyword evidence="11 18" id="KW-0547">Nucleotide-binding</keyword>
<evidence type="ECO:0000313" key="24">
    <source>
        <dbReference type="Proteomes" id="UP001152759"/>
    </source>
</evidence>
<dbReference type="PROSITE" id="PS00108">
    <property type="entry name" value="PROTEIN_KINASE_ST"/>
    <property type="match status" value="1"/>
</dbReference>
<evidence type="ECO:0000256" key="15">
    <source>
        <dbReference type="ARBA" id="ARBA00022989"/>
    </source>
</evidence>
<dbReference type="CDD" id="cd14056">
    <property type="entry name" value="STKc_TGFbR_I"/>
    <property type="match status" value="1"/>
</dbReference>
<dbReference type="GO" id="GO:0005886">
    <property type="term" value="C:plasma membrane"/>
    <property type="evidence" value="ECO:0007669"/>
    <property type="project" value="TreeGrafter"/>
</dbReference>
<dbReference type="SMART" id="SM00467">
    <property type="entry name" value="GS"/>
    <property type="match status" value="1"/>
</dbReference>
<dbReference type="EMBL" id="OU963866">
    <property type="protein sequence ID" value="CAH0389809.1"/>
    <property type="molecule type" value="Genomic_DNA"/>
</dbReference>
<evidence type="ECO:0000256" key="11">
    <source>
        <dbReference type="ARBA" id="ARBA00022741"/>
    </source>
</evidence>
<dbReference type="GO" id="GO:0006950">
    <property type="term" value="P:response to stress"/>
    <property type="evidence" value="ECO:0007669"/>
    <property type="project" value="UniProtKB-ARBA"/>
</dbReference>
<dbReference type="SMART" id="SM00220">
    <property type="entry name" value="S_TKc"/>
    <property type="match status" value="1"/>
</dbReference>
<keyword evidence="15 19" id="KW-1133">Transmembrane helix</keyword>
<dbReference type="Pfam" id="PF08515">
    <property type="entry name" value="TGF_beta_GS"/>
    <property type="match status" value="1"/>
</dbReference>
<feature type="transmembrane region" description="Helical" evidence="19">
    <location>
        <begin position="131"/>
        <end position="154"/>
    </location>
</feature>
<dbReference type="PANTHER" id="PTHR23255:SF68">
    <property type="entry name" value="RECEPTOR PROTEIN SERINE_THREONINE KINASE"/>
    <property type="match status" value="1"/>
</dbReference>
<dbReference type="PROSITE" id="PS50011">
    <property type="entry name" value="PROTEIN_KINASE_DOM"/>
    <property type="match status" value="1"/>
</dbReference>
<name>A0A9P0F309_BEMTA</name>
<evidence type="ECO:0000256" key="13">
    <source>
        <dbReference type="ARBA" id="ARBA00022840"/>
    </source>
</evidence>
<dbReference type="InterPro" id="IPR045860">
    <property type="entry name" value="Snake_toxin-like_sf"/>
</dbReference>
<dbReference type="KEGG" id="btab:109034902"/>
<dbReference type="PROSITE" id="PS00107">
    <property type="entry name" value="PROTEIN_KINASE_ATP"/>
    <property type="match status" value="1"/>
</dbReference>
<comment type="cofactor">
    <cofactor evidence="2">
        <name>Mg(2+)</name>
        <dbReference type="ChEBI" id="CHEBI:18420"/>
    </cofactor>
</comment>
<evidence type="ECO:0000256" key="8">
    <source>
        <dbReference type="ARBA" id="ARBA00022692"/>
    </source>
</evidence>
<dbReference type="InterPro" id="IPR008271">
    <property type="entry name" value="Ser/Thr_kinase_AS"/>
</dbReference>
<evidence type="ECO:0000256" key="12">
    <source>
        <dbReference type="ARBA" id="ARBA00022777"/>
    </source>
</evidence>
<dbReference type="EC" id="2.7.11.30" evidence="5"/>
<dbReference type="Gene3D" id="3.30.200.20">
    <property type="entry name" value="Phosphorylase Kinase, domain 1"/>
    <property type="match status" value="1"/>
</dbReference>
<gene>
    <name evidence="23" type="ORF">BEMITA_LOCUS8595</name>
</gene>
<feature type="domain" description="GS" evidence="22">
    <location>
        <begin position="179"/>
        <end position="206"/>
    </location>
</feature>
<dbReference type="Pfam" id="PF01064">
    <property type="entry name" value="Activin_recp"/>
    <property type="match status" value="1"/>
</dbReference>
<keyword evidence="8 19" id="KW-0812">Transmembrane</keyword>
<dbReference type="Proteomes" id="UP001152759">
    <property type="component" value="Chromosome 5"/>
</dbReference>
<keyword evidence="9" id="KW-0479">Metal-binding</keyword>
<evidence type="ECO:0000256" key="17">
    <source>
        <dbReference type="ARBA" id="ARBA00023170"/>
    </source>
</evidence>
<evidence type="ECO:0000256" key="16">
    <source>
        <dbReference type="ARBA" id="ARBA00023136"/>
    </source>
</evidence>
<feature type="binding site" evidence="18">
    <location>
        <position position="234"/>
    </location>
    <ligand>
        <name>ATP</name>
        <dbReference type="ChEBI" id="CHEBI:30616"/>
    </ligand>
</feature>
<dbReference type="CDD" id="cd23596">
    <property type="entry name" value="TFP_LU_ECD_Tkv"/>
    <property type="match status" value="1"/>
</dbReference>
<evidence type="ECO:0000256" key="1">
    <source>
        <dbReference type="ARBA" id="ARBA00001936"/>
    </source>
</evidence>
<feature type="chain" id="PRO_5040167226" description="receptor protein serine/threonine kinase" evidence="20">
    <location>
        <begin position="21"/>
        <end position="519"/>
    </location>
</feature>
<evidence type="ECO:0000256" key="3">
    <source>
        <dbReference type="ARBA" id="ARBA00004479"/>
    </source>
</evidence>
<feature type="domain" description="Protein kinase" evidence="21">
    <location>
        <begin position="207"/>
        <end position="508"/>
    </location>
</feature>
<comment type="similarity">
    <text evidence="4">Belongs to the protein kinase superfamily. TKL Ser/Thr protein kinase family. TGFB receptor subfamily.</text>
</comment>
<dbReference type="PROSITE" id="PS51256">
    <property type="entry name" value="GS"/>
    <property type="match status" value="1"/>
</dbReference>
<dbReference type="Gene3D" id="1.10.510.10">
    <property type="entry name" value="Transferase(Phosphotransferase) domain 1"/>
    <property type="match status" value="1"/>
</dbReference>
<proteinExistence type="inferred from homology"/>
<keyword evidence="16 19" id="KW-0472">Membrane</keyword>
<keyword evidence="7" id="KW-0808">Transferase</keyword>
<dbReference type="InterPro" id="IPR003605">
    <property type="entry name" value="GS_dom"/>
</dbReference>
<evidence type="ECO:0000256" key="10">
    <source>
        <dbReference type="ARBA" id="ARBA00022729"/>
    </source>
</evidence>
<dbReference type="GO" id="GO:0043235">
    <property type="term" value="C:receptor complex"/>
    <property type="evidence" value="ECO:0007669"/>
    <property type="project" value="TreeGrafter"/>
</dbReference>
<reference evidence="23" key="1">
    <citation type="submission" date="2021-12" db="EMBL/GenBank/DDBJ databases">
        <authorList>
            <person name="King R."/>
        </authorList>
    </citation>
    <scope>NUCLEOTIDE SEQUENCE</scope>
</reference>
<dbReference type="AlphaFoldDB" id="A0A9P0F309"/>
<keyword evidence="12" id="KW-0418">Kinase</keyword>
<keyword evidence="14" id="KW-0460">Magnesium</keyword>
<dbReference type="PANTHER" id="PTHR23255">
    <property type="entry name" value="TRANSFORMING GROWTH FACTOR-BETA RECEPTOR TYPE I AND II"/>
    <property type="match status" value="1"/>
</dbReference>
<dbReference type="InterPro" id="IPR017441">
    <property type="entry name" value="Protein_kinase_ATP_BS"/>
</dbReference>
<evidence type="ECO:0000256" key="6">
    <source>
        <dbReference type="ARBA" id="ARBA00022527"/>
    </source>
</evidence>
<dbReference type="Pfam" id="PF07714">
    <property type="entry name" value="PK_Tyr_Ser-Thr"/>
    <property type="match status" value="1"/>
</dbReference>
<keyword evidence="10 20" id="KW-0732">Signal</keyword>
<dbReference type="GO" id="GO:0004675">
    <property type="term" value="F:transmembrane receptor protein serine/threonine kinase activity"/>
    <property type="evidence" value="ECO:0007669"/>
    <property type="project" value="UniProtKB-EC"/>
</dbReference>
<evidence type="ECO:0000256" key="19">
    <source>
        <dbReference type="SAM" id="Phobius"/>
    </source>
</evidence>
<keyword evidence="17" id="KW-0675">Receptor</keyword>
<keyword evidence="24" id="KW-1185">Reference proteome</keyword>
<evidence type="ECO:0000256" key="5">
    <source>
        <dbReference type="ARBA" id="ARBA00012401"/>
    </source>
</evidence>
<evidence type="ECO:0000313" key="23">
    <source>
        <dbReference type="EMBL" id="CAH0389809.1"/>
    </source>
</evidence>
<dbReference type="SUPFAM" id="SSF57302">
    <property type="entry name" value="Snake toxin-like"/>
    <property type="match status" value="1"/>
</dbReference>
<dbReference type="FunFam" id="2.10.60.10:FF:000021">
    <property type="entry name" value="Receptor protein serine/threonine kinase"/>
    <property type="match status" value="1"/>
</dbReference>
<dbReference type="SUPFAM" id="SSF56112">
    <property type="entry name" value="Protein kinase-like (PK-like)"/>
    <property type="match status" value="1"/>
</dbReference>
<comment type="subcellular location">
    <subcellularLocation>
        <location evidence="3">Membrane</location>
        <topology evidence="3">Single-pass type I membrane protein</topology>
    </subcellularLocation>
</comment>
<evidence type="ECO:0000256" key="18">
    <source>
        <dbReference type="PROSITE-ProRule" id="PRU10141"/>
    </source>
</evidence>
<evidence type="ECO:0000259" key="22">
    <source>
        <dbReference type="PROSITE" id="PS51256"/>
    </source>
</evidence>
<evidence type="ECO:0000256" key="7">
    <source>
        <dbReference type="ARBA" id="ARBA00022679"/>
    </source>
</evidence>
<dbReference type="GO" id="GO:0071363">
    <property type="term" value="P:cellular response to growth factor stimulus"/>
    <property type="evidence" value="ECO:0007669"/>
    <property type="project" value="TreeGrafter"/>
</dbReference>